<keyword evidence="3" id="KW-1185">Reference proteome</keyword>
<dbReference type="AlphaFoldDB" id="A0A949JQU2"/>
<name>A0A949JQU2_9ACTN</name>
<accession>A0A949JQU2</accession>
<comment type="caution">
    <text evidence="2">The sequence shown here is derived from an EMBL/GenBank/DDBJ whole genome shotgun (WGS) entry which is preliminary data.</text>
</comment>
<dbReference type="RefSeq" id="WP_211042365.1">
    <property type="nucleotide sequence ID" value="NZ_JAELVF020000001.1"/>
</dbReference>
<feature type="region of interest" description="Disordered" evidence="1">
    <location>
        <begin position="1"/>
        <end position="29"/>
    </location>
</feature>
<reference evidence="2" key="1">
    <citation type="submission" date="2021-06" db="EMBL/GenBank/DDBJ databases">
        <title>Sequencing of actinobacteria type strains.</title>
        <authorList>
            <person name="Nguyen G.-S."/>
            <person name="Wentzel A."/>
        </authorList>
    </citation>
    <scope>NUCLEOTIDE SEQUENCE</scope>
    <source>
        <strain evidence="2">P38-E01</strain>
    </source>
</reference>
<dbReference type="Proteomes" id="UP000694501">
    <property type="component" value="Unassembled WGS sequence"/>
</dbReference>
<proteinExistence type="predicted"/>
<evidence type="ECO:0000313" key="3">
    <source>
        <dbReference type="Proteomes" id="UP000694501"/>
    </source>
</evidence>
<dbReference type="EMBL" id="JAELVF020000001">
    <property type="protein sequence ID" value="MBU7598540.1"/>
    <property type="molecule type" value="Genomic_DNA"/>
</dbReference>
<evidence type="ECO:0000256" key="1">
    <source>
        <dbReference type="SAM" id="MobiDB-lite"/>
    </source>
</evidence>
<gene>
    <name evidence="2" type="ORF">JGS22_013185</name>
</gene>
<protein>
    <submittedName>
        <fullName evidence="2">Uncharacterized protein</fullName>
    </submittedName>
</protein>
<evidence type="ECO:0000313" key="2">
    <source>
        <dbReference type="EMBL" id="MBU7598540.1"/>
    </source>
</evidence>
<feature type="compositionally biased region" description="Polar residues" evidence="1">
    <location>
        <begin position="1"/>
        <end position="22"/>
    </location>
</feature>
<sequence>MRTGTPTLESTSAVISTSSRKPSGQLPPGGALVEIGFDLRAVHAGIRGEPPGDRATRPLGRLVLAFS</sequence>
<organism evidence="2 3">
    <name type="scientific">Streptomyces tardus</name>
    <dbReference type="NCBI Taxonomy" id="2780544"/>
    <lineage>
        <taxon>Bacteria</taxon>
        <taxon>Bacillati</taxon>
        <taxon>Actinomycetota</taxon>
        <taxon>Actinomycetes</taxon>
        <taxon>Kitasatosporales</taxon>
        <taxon>Streptomycetaceae</taxon>
        <taxon>Streptomyces</taxon>
    </lineage>
</organism>